<organism evidence="2 3">
    <name type="scientific">Rufibacter quisquiliarum</name>
    <dbReference type="NCBI Taxonomy" id="1549639"/>
    <lineage>
        <taxon>Bacteria</taxon>
        <taxon>Pseudomonadati</taxon>
        <taxon>Bacteroidota</taxon>
        <taxon>Cytophagia</taxon>
        <taxon>Cytophagales</taxon>
        <taxon>Hymenobacteraceae</taxon>
        <taxon>Rufibacter</taxon>
    </lineage>
</organism>
<dbReference type="InterPro" id="IPR018247">
    <property type="entry name" value="EF_Hand_1_Ca_BS"/>
</dbReference>
<dbReference type="PROSITE" id="PS00018">
    <property type="entry name" value="EF_HAND_1"/>
    <property type="match status" value="1"/>
</dbReference>
<accession>A0A839GU71</accession>
<keyword evidence="1" id="KW-1133">Transmembrane helix</keyword>
<evidence type="ECO:0000256" key="1">
    <source>
        <dbReference type="SAM" id="Phobius"/>
    </source>
</evidence>
<protein>
    <recommendedName>
        <fullName evidence="4">EF-hand domain-containing protein</fullName>
    </recommendedName>
</protein>
<dbReference type="EMBL" id="JACJIQ010000010">
    <property type="protein sequence ID" value="MBA9077948.1"/>
    <property type="molecule type" value="Genomic_DNA"/>
</dbReference>
<evidence type="ECO:0000313" key="2">
    <source>
        <dbReference type="EMBL" id="MBA9077948.1"/>
    </source>
</evidence>
<keyword evidence="1" id="KW-0812">Transmembrane</keyword>
<dbReference type="AlphaFoldDB" id="A0A839GU71"/>
<feature type="transmembrane region" description="Helical" evidence="1">
    <location>
        <begin position="12"/>
        <end position="35"/>
    </location>
</feature>
<evidence type="ECO:0008006" key="4">
    <source>
        <dbReference type="Google" id="ProtNLM"/>
    </source>
</evidence>
<dbReference type="RefSeq" id="WP_182513323.1">
    <property type="nucleotide sequence ID" value="NZ_JACJIQ010000010.1"/>
</dbReference>
<keyword evidence="3" id="KW-1185">Reference proteome</keyword>
<proteinExistence type="predicted"/>
<name>A0A839GU71_9BACT</name>
<sequence length="269" mass="30274">MEKIKAYNQKLLAILGTLAVLGFFLVFLAGCYLVVADIIRNRQYGRYQAESPSIQLQDSSSTAGAAIKARQHITMQAPTLLDTAAQIYLIPVSLASIDKKQDGNDFEILDYGLSSSGRGHKYFRFNGAYCNIILYHPLTGTSRVIFDKTVHLTHFRNFKISGKQYLLMKGSSRDTDQDGQLNSSDLQSFYLYAVANQTLREVSFPGLGLEDFTLLFNSHKIILPFGVDQYRNGSLRNEPSLHKEFSITTGQTKNLVNQRQMEQIQKLVN</sequence>
<dbReference type="Proteomes" id="UP000563094">
    <property type="component" value="Unassembled WGS sequence"/>
</dbReference>
<keyword evidence="1" id="KW-0472">Membrane</keyword>
<comment type="caution">
    <text evidence="2">The sequence shown here is derived from an EMBL/GenBank/DDBJ whole genome shotgun (WGS) entry which is preliminary data.</text>
</comment>
<evidence type="ECO:0000313" key="3">
    <source>
        <dbReference type="Proteomes" id="UP000563094"/>
    </source>
</evidence>
<gene>
    <name evidence="2" type="ORF">FHS90_002671</name>
</gene>
<reference evidence="2 3" key="1">
    <citation type="submission" date="2020-08" db="EMBL/GenBank/DDBJ databases">
        <title>Genomic Encyclopedia of Type Strains, Phase IV (KMG-IV): sequencing the most valuable type-strain genomes for metagenomic binning, comparative biology and taxonomic classification.</title>
        <authorList>
            <person name="Goeker M."/>
        </authorList>
    </citation>
    <scope>NUCLEOTIDE SEQUENCE [LARGE SCALE GENOMIC DNA]</scope>
    <source>
        <strain evidence="2 3">DSM 29854</strain>
    </source>
</reference>
<dbReference type="PROSITE" id="PS51257">
    <property type="entry name" value="PROKAR_LIPOPROTEIN"/>
    <property type="match status" value="1"/>
</dbReference>